<dbReference type="AlphaFoldDB" id="A0A1Y1L2Q5"/>
<dbReference type="PANTHER" id="PTHR17583">
    <property type="entry name" value="PHOSPHOINOSITIDE 3-KINASE REGULATORY SUBUNIT 4"/>
    <property type="match status" value="1"/>
</dbReference>
<dbReference type="GO" id="GO:0071561">
    <property type="term" value="C:nucleus-vacuole junction"/>
    <property type="evidence" value="ECO:0007669"/>
    <property type="project" value="TreeGrafter"/>
</dbReference>
<name>A0A1Y1L2Q5_PHOPY</name>
<dbReference type="GO" id="GO:0005770">
    <property type="term" value="C:late endosome"/>
    <property type="evidence" value="ECO:0007669"/>
    <property type="project" value="TreeGrafter"/>
</dbReference>
<sequence length="153" mass="16586">MWNLETGFRQITLWGSNSPPFSKAHGNNQSVCAMQAGCIDRAGFLLAGGTDQRIRFWDLESPTESYLAIPAPNDPLIGNALTYDRRLIDGTSVIYAVAQPSQIKAGKGDEIPRGGPEPPPPGHRDCISDISLCKASQCFLLSASRDGVIKVWK</sequence>
<proteinExistence type="predicted"/>
<dbReference type="GO" id="GO:0006623">
    <property type="term" value="P:protein targeting to vacuole"/>
    <property type="evidence" value="ECO:0007669"/>
    <property type="project" value="TreeGrafter"/>
</dbReference>
<evidence type="ECO:0000256" key="1">
    <source>
        <dbReference type="PROSITE-ProRule" id="PRU00221"/>
    </source>
</evidence>
<feature type="repeat" description="WD" evidence="1">
    <location>
        <begin position="44"/>
        <end position="67"/>
    </location>
</feature>
<dbReference type="PANTHER" id="PTHR17583:SF0">
    <property type="entry name" value="PHOSPHOINOSITIDE 3-KINASE REGULATORY SUBUNIT 4"/>
    <property type="match status" value="1"/>
</dbReference>
<dbReference type="InterPro" id="IPR001680">
    <property type="entry name" value="WD40_rpt"/>
</dbReference>
<dbReference type="Pfam" id="PF00400">
    <property type="entry name" value="WD40"/>
    <property type="match status" value="2"/>
</dbReference>
<accession>A0A1Y1L2Q5</accession>
<evidence type="ECO:0000313" key="2">
    <source>
        <dbReference type="EMBL" id="JAV67058.1"/>
    </source>
</evidence>
<protein>
    <submittedName>
        <fullName evidence="2">Uncharacterized protein</fullName>
    </submittedName>
</protein>
<dbReference type="GO" id="GO:0034272">
    <property type="term" value="C:phosphatidylinositol 3-kinase complex, class III, type II"/>
    <property type="evidence" value="ECO:0007669"/>
    <property type="project" value="TreeGrafter"/>
</dbReference>
<dbReference type="GO" id="GO:0045324">
    <property type="term" value="P:late endosome to vacuole transport"/>
    <property type="evidence" value="ECO:0007669"/>
    <property type="project" value="InterPro"/>
</dbReference>
<dbReference type="GO" id="GO:0004674">
    <property type="term" value="F:protein serine/threonine kinase activity"/>
    <property type="evidence" value="ECO:0007669"/>
    <property type="project" value="InterPro"/>
</dbReference>
<dbReference type="EMBL" id="GEZM01068266">
    <property type="protein sequence ID" value="JAV67058.1"/>
    <property type="molecule type" value="Transcribed_RNA"/>
</dbReference>
<reference evidence="2" key="1">
    <citation type="journal article" date="2016" name="Sci. Rep.">
        <title>Molecular characterization of firefly nuptial gifts: a multi-omics approach sheds light on postcopulatory sexual selection.</title>
        <authorList>
            <person name="Al-Wathiqui N."/>
            <person name="Fallon T.R."/>
            <person name="South A."/>
            <person name="Weng J.K."/>
            <person name="Lewis S.M."/>
        </authorList>
    </citation>
    <scope>NUCLEOTIDE SEQUENCE</scope>
</reference>
<dbReference type="PROSITE" id="PS50294">
    <property type="entry name" value="WD_REPEATS_REGION"/>
    <property type="match status" value="1"/>
</dbReference>
<dbReference type="PROSITE" id="PS50082">
    <property type="entry name" value="WD_REPEATS_2"/>
    <property type="match status" value="2"/>
</dbReference>
<organism evidence="2">
    <name type="scientific">Photinus pyralis</name>
    <name type="common">Common eastern firefly</name>
    <name type="synonym">Lampyris pyralis</name>
    <dbReference type="NCBI Taxonomy" id="7054"/>
    <lineage>
        <taxon>Eukaryota</taxon>
        <taxon>Metazoa</taxon>
        <taxon>Ecdysozoa</taxon>
        <taxon>Arthropoda</taxon>
        <taxon>Hexapoda</taxon>
        <taxon>Insecta</taxon>
        <taxon>Pterygota</taxon>
        <taxon>Neoptera</taxon>
        <taxon>Endopterygota</taxon>
        <taxon>Coleoptera</taxon>
        <taxon>Polyphaga</taxon>
        <taxon>Elateriformia</taxon>
        <taxon>Elateroidea</taxon>
        <taxon>Lampyridae</taxon>
        <taxon>Lampyrinae</taxon>
        <taxon>Photinus</taxon>
    </lineage>
</organism>
<dbReference type="SMART" id="SM00320">
    <property type="entry name" value="WD40"/>
    <property type="match status" value="2"/>
</dbReference>
<dbReference type="GO" id="GO:0016236">
    <property type="term" value="P:macroautophagy"/>
    <property type="evidence" value="ECO:0007669"/>
    <property type="project" value="InterPro"/>
</dbReference>
<dbReference type="InterPro" id="IPR011047">
    <property type="entry name" value="Quinoprotein_ADH-like_sf"/>
</dbReference>
<dbReference type="InterPro" id="IPR045162">
    <property type="entry name" value="Vps15-like"/>
</dbReference>
<dbReference type="SUPFAM" id="SSF50998">
    <property type="entry name" value="Quinoprotein alcohol dehydrogenase-like"/>
    <property type="match status" value="1"/>
</dbReference>
<dbReference type="Gene3D" id="2.130.10.10">
    <property type="entry name" value="YVTN repeat-like/Quinoprotein amine dehydrogenase"/>
    <property type="match status" value="1"/>
</dbReference>
<keyword evidence="1" id="KW-0853">WD repeat</keyword>
<dbReference type="GO" id="GO:0034271">
    <property type="term" value="C:phosphatidylinositol 3-kinase complex, class III, type I"/>
    <property type="evidence" value="ECO:0007669"/>
    <property type="project" value="TreeGrafter"/>
</dbReference>
<dbReference type="InterPro" id="IPR015943">
    <property type="entry name" value="WD40/YVTN_repeat-like_dom_sf"/>
</dbReference>
<feature type="repeat" description="WD" evidence="1">
    <location>
        <begin position="120"/>
        <end position="153"/>
    </location>
</feature>